<feature type="transmembrane region" description="Helical" evidence="10">
    <location>
        <begin position="58"/>
        <end position="81"/>
    </location>
</feature>
<evidence type="ECO:0000256" key="9">
    <source>
        <dbReference type="ARBA" id="ARBA00023136"/>
    </source>
</evidence>
<keyword evidence="9 10" id="KW-0472">Membrane</keyword>
<feature type="transmembrane region" description="Helical" evidence="10">
    <location>
        <begin position="643"/>
        <end position="663"/>
    </location>
</feature>
<dbReference type="GO" id="GO:0012505">
    <property type="term" value="C:endomembrane system"/>
    <property type="evidence" value="ECO:0007669"/>
    <property type="project" value="UniProtKB-SubCell"/>
</dbReference>
<dbReference type="SFLD" id="SFLDG00002">
    <property type="entry name" value="C1.7:_P-type_atpase_like"/>
    <property type="match status" value="1"/>
</dbReference>
<feature type="transmembrane region" description="Helical" evidence="10">
    <location>
        <begin position="27"/>
        <end position="46"/>
    </location>
</feature>
<comment type="caution">
    <text evidence="12">The sequence shown here is derived from an EMBL/GenBank/DDBJ whole genome shotgun (WGS) entry which is preliminary data.</text>
</comment>
<proteinExistence type="inferred from homology"/>
<feature type="transmembrane region" description="Helical" evidence="10">
    <location>
        <begin position="669"/>
        <end position="690"/>
    </location>
</feature>
<dbReference type="InterPro" id="IPR027256">
    <property type="entry name" value="P-typ_ATPase_IB"/>
</dbReference>
<evidence type="ECO:0000256" key="8">
    <source>
        <dbReference type="ARBA" id="ARBA00022989"/>
    </source>
</evidence>
<keyword evidence="10" id="KW-1003">Cell membrane</keyword>
<dbReference type="InterPro" id="IPR001757">
    <property type="entry name" value="P_typ_ATPase"/>
</dbReference>
<dbReference type="InterPro" id="IPR023214">
    <property type="entry name" value="HAD_sf"/>
</dbReference>
<dbReference type="GO" id="GO:0043682">
    <property type="term" value="F:P-type divalent copper transporter activity"/>
    <property type="evidence" value="ECO:0007669"/>
    <property type="project" value="TreeGrafter"/>
</dbReference>
<feature type="transmembrane region" description="Helical" evidence="10">
    <location>
        <begin position="93"/>
        <end position="113"/>
    </location>
</feature>
<dbReference type="AlphaFoldDB" id="A0A084EYB6"/>
<accession>A0A084EYB6</accession>
<dbReference type="Gene3D" id="2.70.150.10">
    <property type="entry name" value="Calcium-transporting ATPase, cytoplasmic transduction domain A"/>
    <property type="match status" value="1"/>
</dbReference>
<dbReference type="InterPro" id="IPR044492">
    <property type="entry name" value="P_typ_ATPase_HD_dom"/>
</dbReference>
<dbReference type="InterPro" id="IPR008250">
    <property type="entry name" value="ATPase_P-typ_transduc_dom_A_sf"/>
</dbReference>
<dbReference type="PANTHER" id="PTHR43520">
    <property type="entry name" value="ATP7, ISOFORM B"/>
    <property type="match status" value="1"/>
</dbReference>
<dbReference type="Gene3D" id="3.40.50.1000">
    <property type="entry name" value="HAD superfamily/HAD-like"/>
    <property type="match status" value="1"/>
</dbReference>
<keyword evidence="13" id="KW-1185">Reference proteome</keyword>
<dbReference type="Gene3D" id="3.40.1110.10">
    <property type="entry name" value="Calcium-transporting ATPase, cytoplasmic domain N"/>
    <property type="match status" value="1"/>
</dbReference>
<dbReference type="SUPFAM" id="SSF81665">
    <property type="entry name" value="Calcium ATPase, transmembrane domain M"/>
    <property type="match status" value="1"/>
</dbReference>
<keyword evidence="4 10" id="KW-0479">Metal-binding</keyword>
<dbReference type="EMBL" id="JFDP01000055">
    <property type="protein sequence ID" value="KEZ22958.1"/>
    <property type="molecule type" value="Genomic_DNA"/>
</dbReference>
<feature type="transmembrane region" description="Helical" evidence="10">
    <location>
        <begin position="287"/>
        <end position="309"/>
    </location>
</feature>
<dbReference type="InterPro" id="IPR036412">
    <property type="entry name" value="HAD-like_sf"/>
</dbReference>
<dbReference type="GO" id="GO:0005886">
    <property type="term" value="C:plasma membrane"/>
    <property type="evidence" value="ECO:0007669"/>
    <property type="project" value="UniProtKB-SubCell"/>
</dbReference>
<evidence type="ECO:0000256" key="10">
    <source>
        <dbReference type="RuleBase" id="RU362081"/>
    </source>
</evidence>
<evidence type="ECO:0000313" key="12">
    <source>
        <dbReference type="EMBL" id="KEZ22958.1"/>
    </source>
</evidence>
<keyword evidence="6 10" id="KW-0067">ATP-binding</keyword>
<dbReference type="NCBIfam" id="TIGR01494">
    <property type="entry name" value="ATPase_P-type"/>
    <property type="match status" value="1"/>
</dbReference>
<dbReference type="NCBIfam" id="TIGR01525">
    <property type="entry name" value="ATPase-IB_hvy"/>
    <property type="match status" value="1"/>
</dbReference>
<feature type="domain" description="P-type ATPase A" evidence="11">
    <location>
        <begin position="180"/>
        <end position="270"/>
    </location>
</feature>
<dbReference type="InterPro" id="IPR023298">
    <property type="entry name" value="ATPase_P-typ_TM_dom_sf"/>
</dbReference>
<dbReference type="SUPFAM" id="SSF56784">
    <property type="entry name" value="HAD-like"/>
    <property type="match status" value="1"/>
</dbReference>
<keyword evidence="8 10" id="KW-1133">Transmembrane helix</keyword>
<evidence type="ECO:0000256" key="6">
    <source>
        <dbReference type="ARBA" id="ARBA00022840"/>
    </source>
</evidence>
<evidence type="ECO:0000256" key="2">
    <source>
        <dbReference type="ARBA" id="ARBA00006024"/>
    </source>
</evidence>
<dbReference type="PRINTS" id="PR00943">
    <property type="entry name" value="CUATPASE"/>
</dbReference>
<dbReference type="Proteomes" id="UP000028537">
    <property type="component" value="Unassembled WGS sequence"/>
</dbReference>
<organism evidence="12 13">
    <name type="scientific">Ureaplasma diversum NCTC 246</name>
    <dbReference type="NCBI Taxonomy" id="1188241"/>
    <lineage>
        <taxon>Bacteria</taxon>
        <taxon>Bacillati</taxon>
        <taxon>Mycoplasmatota</taxon>
        <taxon>Mycoplasmoidales</taxon>
        <taxon>Mycoplasmoidaceae</taxon>
        <taxon>Ureaplasma</taxon>
    </lineage>
</organism>
<dbReference type="SUPFAM" id="SSF81653">
    <property type="entry name" value="Calcium ATPase, transduction domain A"/>
    <property type="match status" value="1"/>
</dbReference>
<feature type="transmembrane region" description="Helical" evidence="10">
    <location>
        <begin position="336"/>
        <end position="363"/>
    </location>
</feature>
<name>A0A084EYB6_9BACT</name>
<dbReference type="SFLD" id="SFLDS00003">
    <property type="entry name" value="Haloacid_Dehalogenase"/>
    <property type="match status" value="1"/>
</dbReference>
<evidence type="ECO:0000313" key="13">
    <source>
        <dbReference type="Proteomes" id="UP000028537"/>
    </source>
</evidence>
<dbReference type="InterPro" id="IPR059000">
    <property type="entry name" value="ATPase_P-type_domA"/>
</dbReference>
<protein>
    <submittedName>
        <fullName evidence="12">Heavy metal transporting ATPase, P-type 1</fullName>
    </submittedName>
</protein>
<dbReference type="GO" id="GO:0055070">
    <property type="term" value="P:copper ion homeostasis"/>
    <property type="evidence" value="ECO:0007669"/>
    <property type="project" value="TreeGrafter"/>
</dbReference>
<evidence type="ECO:0000259" key="11">
    <source>
        <dbReference type="Pfam" id="PF00122"/>
    </source>
</evidence>
<dbReference type="GO" id="GO:0005507">
    <property type="term" value="F:copper ion binding"/>
    <property type="evidence" value="ECO:0007669"/>
    <property type="project" value="TreeGrafter"/>
</dbReference>
<comment type="subcellular location">
    <subcellularLocation>
        <location evidence="10">Cell membrane</location>
    </subcellularLocation>
    <subcellularLocation>
        <location evidence="1">Endomembrane system</location>
        <topology evidence="1">Multi-pass membrane protein</topology>
    </subcellularLocation>
</comment>
<dbReference type="GO" id="GO:0005524">
    <property type="term" value="F:ATP binding"/>
    <property type="evidence" value="ECO:0007669"/>
    <property type="project" value="UniProtKB-UniRule"/>
</dbReference>
<gene>
    <name evidence="12" type="ORF">UDIV_4540</name>
</gene>
<dbReference type="RefSeq" id="WP_038102922.1">
    <property type="nucleotide sequence ID" value="NZ_JFDP01000055.1"/>
</dbReference>
<keyword evidence="7" id="KW-1278">Translocase</keyword>
<dbReference type="GO" id="GO:0016887">
    <property type="term" value="F:ATP hydrolysis activity"/>
    <property type="evidence" value="ECO:0007669"/>
    <property type="project" value="InterPro"/>
</dbReference>
<reference evidence="12 13" key="1">
    <citation type="submission" date="2014-02" db="EMBL/GenBank/DDBJ databases">
        <title>Genome sequence of Ureaplasma diversum strain 246.</title>
        <authorList>
            <person name="Sirand-Pugnet P."/>
            <person name="Breton M."/>
            <person name="Dordet-Frisoni E."/>
            <person name="Baranowski E."/>
            <person name="Barre A."/>
            <person name="Couture C."/>
            <person name="Dupuy V."/>
            <person name="Gaurivaud P."/>
            <person name="Jacob D."/>
            <person name="Lemaitre C."/>
            <person name="Manso-Silvan L."/>
            <person name="Nikolski M."/>
            <person name="Nouvel L.-X."/>
            <person name="Poumarat F."/>
            <person name="Tardy F."/>
            <person name="Thebault P."/>
            <person name="Theil S."/>
            <person name="Citti C."/>
            <person name="Thiaucourt F."/>
            <person name="Blanchard A."/>
        </authorList>
    </citation>
    <scope>NUCLEOTIDE SEQUENCE [LARGE SCALE GENOMIC DNA]</scope>
    <source>
        <strain evidence="12 13">NCTC 246</strain>
    </source>
</reference>
<dbReference type="PANTHER" id="PTHR43520:SF8">
    <property type="entry name" value="P-TYPE CU(+) TRANSPORTER"/>
    <property type="match status" value="1"/>
</dbReference>
<dbReference type="PRINTS" id="PR00119">
    <property type="entry name" value="CATATPASE"/>
</dbReference>
<dbReference type="Pfam" id="PF00122">
    <property type="entry name" value="E1-E2_ATPase"/>
    <property type="match status" value="1"/>
</dbReference>
<feature type="transmembrane region" description="Helical" evidence="10">
    <location>
        <begin position="133"/>
        <end position="151"/>
    </location>
</feature>
<keyword evidence="3 10" id="KW-0812">Transmembrane</keyword>
<keyword evidence="5 10" id="KW-0547">Nucleotide-binding</keyword>
<dbReference type="OrthoDB" id="9813266at2"/>
<evidence type="ECO:0000256" key="3">
    <source>
        <dbReference type="ARBA" id="ARBA00022692"/>
    </source>
</evidence>
<dbReference type="eggNOG" id="COG2217">
    <property type="taxonomic scope" value="Bacteria"/>
</dbReference>
<evidence type="ECO:0000256" key="5">
    <source>
        <dbReference type="ARBA" id="ARBA00022741"/>
    </source>
</evidence>
<comment type="similarity">
    <text evidence="2 10">Belongs to the cation transport ATPase (P-type) (TC 3.A.3) family. Type IB subfamily.</text>
</comment>
<evidence type="ECO:0000256" key="7">
    <source>
        <dbReference type="ARBA" id="ARBA00022967"/>
    </source>
</evidence>
<dbReference type="InterPro" id="IPR023299">
    <property type="entry name" value="ATPase_P-typ_cyto_dom_N"/>
</dbReference>
<dbReference type="Pfam" id="PF00702">
    <property type="entry name" value="Hydrolase"/>
    <property type="match status" value="1"/>
</dbReference>
<dbReference type="SFLD" id="SFLDF00027">
    <property type="entry name" value="p-type_atpase"/>
    <property type="match status" value="1"/>
</dbReference>
<dbReference type="PROSITE" id="PS00154">
    <property type="entry name" value="ATPASE_E1_E2"/>
    <property type="match status" value="1"/>
</dbReference>
<evidence type="ECO:0000256" key="4">
    <source>
        <dbReference type="ARBA" id="ARBA00022723"/>
    </source>
</evidence>
<evidence type="ECO:0000256" key="1">
    <source>
        <dbReference type="ARBA" id="ARBA00004127"/>
    </source>
</evidence>
<dbReference type="InterPro" id="IPR018303">
    <property type="entry name" value="ATPase_P-typ_P_site"/>
</dbReference>
<sequence length="716" mass="80050">MILAKISKRFKSLPAIKQNYYHSLTKTVLGLVISLPLMVLEMIIMFKGHNLFDLKGSVIYNWTIFAISIFVVFGLGFNFFRDAFYEIFKWKRLGMNILISLSTFIGFAYSVYITIDLTISFANASGLNHHKSGFFETVCMIVATMNVGSLVNDRIKLKANQDVKALNNLQIKTYHAYDLETKTTETKAVYGCALNEYVLVKKGEIIPLDGILYSEICEVDESSLTGEARPIIKKQNDNLISGCINIGDPFVYKVTKTYANSTIKKIINGVNKIANSKPKIQQIADKISMWFTPIILLAAILAFLLQMFVPTIQQLPIAFSNIELHNIGYSKVDKAIFVSVAVLVISCPCAFGIAIPLAVLIGASKGAKNGIMFNNANIFEKIKSINAVAFDKTGTLTNGVLELVNIKGDQSDLDIIYALENTSLHPLAKSFIKYAKANNINLSNKISNIKEIAGVGIFGYDQNNNQYCLTSVQYAKTNKFVFDQSINQTINDDTNSNELISYVVYSVNNQVKTLLMFSDQIRADAYETIKLLKHHNIDVYMISGDNEQTVKKIANDLDINHYYYEIKPEQKAEIIEQIQKDNKSVIYVGDGINDLLALKQADLSISIDIHNKAANSISDINLLNNDILNIFKVIKLTKITRKFIWSSLMWAFGYNLLFIPLAIVGIIPAFIAVLIMATSDIAVVLNSLLFKGLRIKVANSKTAHKLRLNTIKDKRI</sequence>